<dbReference type="PANTHER" id="PTHR35798:SF1">
    <property type="entry name" value="CELL DIVISION PROTEIN SEPF"/>
    <property type="match status" value="1"/>
</dbReference>
<dbReference type="GO" id="GO:0051301">
    <property type="term" value="P:cell division"/>
    <property type="evidence" value="ECO:0007669"/>
    <property type="project" value="UniProtKB-KW"/>
</dbReference>
<evidence type="ECO:0000256" key="2">
    <source>
        <dbReference type="ARBA" id="ARBA00023210"/>
    </source>
</evidence>
<dbReference type="EMBL" id="CP126970">
    <property type="protein sequence ID" value="WIM70093.1"/>
    <property type="molecule type" value="Genomic_DNA"/>
</dbReference>
<evidence type="ECO:0000256" key="3">
    <source>
        <dbReference type="ARBA" id="ARBA00023306"/>
    </source>
</evidence>
<dbReference type="Pfam" id="PF04472">
    <property type="entry name" value="SepF"/>
    <property type="match status" value="1"/>
</dbReference>
<dbReference type="InterPro" id="IPR007561">
    <property type="entry name" value="Cell_div_SepF/SepF-rel"/>
</dbReference>
<protein>
    <submittedName>
        <fullName evidence="5">Cell division protein SepF</fullName>
    </submittedName>
</protein>
<accession>A0ABY8VKS6</accession>
<reference evidence="5 6" key="1">
    <citation type="submission" date="2023-05" db="EMBL/GenBank/DDBJ databases">
        <title>Corynebacterium suedekumii sp. nov. and Corynebacterium breve sp. nov. isolated from raw cow's milk.</title>
        <authorList>
            <person name="Baer M.K."/>
            <person name="Mehl L."/>
            <person name="Hellmuth R."/>
            <person name="Marke G."/>
            <person name="Lipski A."/>
        </authorList>
    </citation>
    <scope>NUCLEOTIDE SEQUENCE [LARGE SCALE GENOMIC DNA]</scope>
    <source>
        <strain evidence="5 6">LM112</strain>
    </source>
</reference>
<dbReference type="PANTHER" id="PTHR35798">
    <property type="entry name" value="CELL DIVISION PROTEIN SEPF"/>
    <property type="match status" value="1"/>
</dbReference>
<gene>
    <name evidence="5" type="primary">sepF</name>
    <name evidence="5" type="ORF">QP029_13050</name>
</gene>
<dbReference type="InterPro" id="IPR038594">
    <property type="entry name" value="SepF-like_sf"/>
</dbReference>
<keyword evidence="3" id="KW-0131">Cell cycle</keyword>
<evidence type="ECO:0000313" key="5">
    <source>
        <dbReference type="EMBL" id="WIM70093.1"/>
    </source>
</evidence>
<sequence length="159" mass="17687">MSIIKNAKEFFGLAPVDMEHDDAYYDDEPRYASHGSAAYAPARDYGYEYDRYTPAPVTPVREDRSYAPTIVAVEVSSYSEATEIGEPFRDGDAVVFDLTRMEAGENKRIVDFAAGLCFALRGRMVNVSKGLDTPRRVFAIIPESADISQSELERAASLR</sequence>
<keyword evidence="2" id="KW-0717">Septation</keyword>
<evidence type="ECO:0000256" key="4">
    <source>
        <dbReference type="ARBA" id="ARBA00044936"/>
    </source>
</evidence>
<proteinExistence type="predicted"/>
<dbReference type="InterPro" id="IPR023052">
    <property type="entry name" value="Cell_div_SepF"/>
</dbReference>
<keyword evidence="1 5" id="KW-0132">Cell division</keyword>
<name>A0ABY8VKS6_9CORY</name>
<dbReference type="Proteomes" id="UP001238805">
    <property type="component" value="Chromosome"/>
</dbReference>
<evidence type="ECO:0000313" key="6">
    <source>
        <dbReference type="Proteomes" id="UP001238805"/>
    </source>
</evidence>
<dbReference type="Gene3D" id="3.30.110.150">
    <property type="entry name" value="SepF-like protein"/>
    <property type="match status" value="1"/>
</dbReference>
<dbReference type="RefSeq" id="WP_284874686.1">
    <property type="nucleotide sequence ID" value="NZ_CP126970.1"/>
</dbReference>
<evidence type="ECO:0000256" key="1">
    <source>
        <dbReference type="ARBA" id="ARBA00022618"/>
    </source>
</evidence>
<organism evidence="5 6">
    <name type="scientific">Corynebacterium suedekumii</name>
    <dbReference type="NCBI Taxonomy" id="3049801"/>
    <lineage>
        <taxon>Bacteria</taxon>
        <taxon>Bacillati</taxon>
        <taxon>Actinomycetota</taxon>
        <taxon>Actinomycetes</taxon>
        <taxon>Mycobacteriales</taxon>
        <taxon>Corynebacteriaceae</taxon>
        <taxon>Corynebacterium</taxon>
    </lineage>
</organism>
<keyword evidence="6" id="KW-1185">Reference proteome</keyword>
<comment type="function">
    <text evidence="4">Cell division protein that is part of the divisome complex and is recruited early to the Z-ring. Probably stimulates Z-ring formation, perhaps through the cross-linking of FtsZ protofilaments. Its function overlaps with FtsA.</text>
</comment>